<keyword evidence="9" id="KW-0564">Palmitate</keyword>
<dbReference type="EMBL" id="CAADFN010000053">
    <property type="protein sequence ID" value="VFK19124.1"/>
    <property type="molecule type" value="Genomic_DNA"/>
</dbReference>
<evidence type="ECO:0000256" key="7">
    <source>
        <dbReference type="ARBA" id="ARBA00022927"/>
    </source>
</evidence>
<dbReference type="Gene3D" id="2.50.20.10">
    <property type="entry name" value="Lipoprotein localisation LolA/LolB/LppX"/>
    <property type="match status" value="1"/>
</dbReference>
<evidence type="ECO:0000256" key="11">
    <source>
        <dbReference type="ARBA" id="ARBA00023237"/>
    </source>
</evidence>
<evidence type="ECO:0000256" key="5">
    <source>
        <dbReference type="ARBA" id="ARBA00022448"/>
    </source>
</evidence>
<evidence type="ECO:0000256" key="13">
    <source>
        <dbReference type="HAMAP-Rule" id="MF_00233"/>
    </source>
</evidence>
<dbReference type="HAMAP" id="MF_00233">
    <property type="entry name" value="LolB"/>
    <property type="match status" value="1"/>
</dbReference>
<keyword evidence="6" id="KW-0732">Signal</keyword>
<evidence type="ECO:0000256" key="9">
    <source>
        <dbReference type="ARBA" id="ARBA00023139"/>
    </source>
</evidence>
<proteinExistence type="inferred from homology"/>
<dbReference type="NCBIfam" id="TIGR00548">
    <property type="entry name" value="lolB"/>
    <property type="match status" value="1"/>
</dbReference>
<dbReference type="InterPro" id="IPR029046">
    <property type="entry name" value="LolA/LolB/LppX"/>
</dbReference>
<keyword evidence="8 13" id="KW-0472">Membrane</keyword>
<name>A0A450WQ58_9GAMM</name>
<evidence type="ECO:0000256" key="1">
    <source>
        <dbReference type="ARBA" id="ARBA00004459"/>
    </source>
</evidence>
<keyword evidence="7 13" id="KW-0653">Protein transport</keyword>
<dbReference type="GO" id="GO:0009279">
    <property type="term" value="C:cell outer membrane"/>
    <property type="evidence" value="ECO:0007669"/>
    <property type="project" value="UniProtKB-SubCell"/>
</dbReference>
<evidence type="ECO:0000256" key="6">
    <source>
        <dbReference type="ARBA" id="ARBA00022729"/>
    </source>
</evidence>
<reference evidence="14" key="1">
    <citation type="submission" date="2019-02" db="EMBL/GenBank/DDBJ databases">
        <authorList>
            <person name="Gruber-Vodicka R. H."/>
            <person name="Seah K. B. B."/>
        </authorList>
    </citation>
    <scope>NUCLEOTIDE SEQUENCE</scope>
    <source>
        <strain evidence="14">BECK_BY7</strain>
    </source>
</reference>
<keyword evidence="10 13" id="KW-0143">Chaperone</keyword>
<evidence type="ECO:0000256" key="4">
    <source>
        <dbReference type="ARBA" id="ARBA00016202"/>
    </source>
</evidence>
<comment type="subunit">
    <text evidence="3 13">Monomer.</text>
</comment>
<comment type="similarity">
    <text evidence="2 13">Belongs to the LolB family.</text>
</comment>
<evidence type="ECO:0000256" key="3">
    <source>
        <dbReference type="ARBA" id="ARBA00011245"/>
    </source>
</evidence>
<evidence type="ECO:0000256" key="2">
    <source>
        <dbReference type="ARBA" id="ARBA00009696"/>
    </source>
</evidence>
<keyword evidence="11 13" id="KW-0998">Cell outer membrane</keyword>
<dbReference type="GO" id="GO:0044874">
    <property type="term" value="P:lipoprotein localization to outer membrane"/>
    <property type="evidence" value="ECO:0007669"/>
    <property type="project" value="UniProtKB-UniRule"/>
</dbReference>
<evidence type="ECO:0000256" key="10">
    <source>
        <dbReference type="ARBA" id="ARBA00023186"/>
    </source>
</evidence>
<protein>
    <recommendedName>
        <fullName evidence="4 13">Outer-membrane lipoprotein LolB</fullName>
    </recommendedName>
</protein>
<gene>
    <name evidence="13" type="primary">lolB</name>
    <name evidence="14" type="ORF">BECKLFY1418C_GA0070996_105321</name>
</gene>
<evidence type="ECO:0000256" key="12">
    <source>
        <dbReference type="ARBA" id="ARBA00023288"/>
    </source>
</evidence>
<sequence>MISFTLNRDRHTPDPLKIEICTMSVPKFDHAHFYTTYNLPVLPHKRNYKNILELIQLMICKTPPIPNTYYARHFSLVVVLILLAACAKPPVPLVMDVVDPYTTWQRRNQGLAGLDEWSAIGRIAIRTDDDAWNVSMRWRQRDDKYRIRLNAPLALGSAEIAGGADGVLLKTTDQGTFFAPDPESLLFDTLGWHLPVKGLRDWILGRPREDAPTDELEIDNGGRLKQLHQSGWVIRYLGYRRVGDIELPTRLKMENARLDAHIRISKWRLPPS</sequence>
<dbReference type="CDD" id="cd16326">
    <property type="entry name" value="LolB"/>
    <property type="match status" value="1"/>
</dbReference>
<comment type="subcellular location">
    <subcellularLocation>
        <location evidence="1">Cell outer membrane</location>
        <topology evidence="1">Lipid-anchor</topology>
    </subcellularLocation>
</comment>
<dbReference type="SUPFAM" id="SSF89392">
    <property type="entry name" value="Prokaryotic lipoproteins and lipoprotein localization factors"/>
    <property type="match status" value="1"/>
</dbReference>
<keyword evidence="12 14" id="KW-0449">Lipoprotein</keyword>
<dbReference type="AlphaFoldDB" id="A0A450WQ58"/>
<dbReference type="Pfam" id="PF03550">
    <property type="entry name" value="LolB"/>
    <property type="match status" value="1"/>
</dbReference>
<dbReference type="InterPro" id="IPR004565">
    <property type="entry name" value="OM_lipoprot_LolB"/>
</dbReference>
<comment type="function">
    <text evidence="13">Plays a critical role in the incorporation of lipoproteins in the outer membrane after they are released by the LolA protein.</text>
</comment>
<keyword evidence="5 13" id="KW-0813">Transport</keyword>
<evidence type="ECO:0000256" key="8">
    <source>
        <dbReference type="ARBA" id="ARBA00023136"/>
    </source>
</evidence>
<accession>A0A450WQ58</accession>
<dbReference type="GO" id="GO:0015031">
    <property type="term" value="P:protein transport"/>
    <property type="evidence" value="ECO:0007669"/>
    <property type="project" value="UniProtKB-KW"/>
</dbReference>
<organism evidence="14">
    <name type="scientific">Candidatus Kentrum sp. LFY</name>
    <dbReference type="NCBI Taxonomy" id="2126342"/>
    <lineage>
        <taxon>Bacteria</taxon>
        <taxon>Pseudomonadati</taxon>
        <taxon>Pseudomonadota</taxon>
        <taxon>Gammaproteobacteria</taxon>
        <taxon>Candidatus Kentrum</taxon>
    </lineage>
</organism>
<evidence type="ECO:0000313" key="14">
    <source>
        <dbReference type="EMBL" id="VFK19124.1"/>
    </source>
</evidence>